<gene>
    <name evidence="1" type="ordered locus">AciX9_3122</name>
</gene>
<organism evidence="2">
    <name type="scientific">Granulicella tundricola (strain ATCC BAA-1859 / DSM 23138 / MP5ACTX9)</name>
    <dbReference type="NCBI Taxonomy" id="1198114"/>
    <lineage>
        <taxon>Bacteria</taxon>
        <taxon>Pseudomonadati</taxon>
        <taxon>Acidobacteriota</taxon>
        <taxon>Terriglobia</taxon>
        <taxon>Terriglobales</taxon>
        <taxon>Acidobacteriaceae</taxon>
        <taxon>Granulicella</taxon>
    </lineage>
</organism>
<name>E8X0V4_GRATM</name>
<accession>E8X0V4</accession>
<keyword evidence="2" id="KW-1185">Reference proteome</keyword>
<evidence type="ECO:0000313" key="1">
    <source>
        <dbReference type="EMBL" id="ADW70138.1"/>
    </source>
</evidence>
<proteinExistence type="predicted"/>
<dbReference type="Proteomes" id="UP000000343">
    <property type="component" value="Chromosome"/>
</dbReference>
<evidence type="ECO:0000313" key="2">
    <source>
        <dbReference type="Proteomes" id="UP000000343"/>
    </source>
</evidence>
<dbReference type="RefSeq" id="WP_013581452.1">
    <property type="nucleotide sequence ID" value="NC_015064.1"/>
</dbReference>
<dbReference type="EMBL" id="CP002480">
    <property type="protein sequence ID" value="ADW70138.1"/>
    <property type="molecule type" value="Genomic_DNA"/>
</dbReference>
<protein>
    <submittedName>
        <fullName evidence="1">Uncharacterized protein</fullName>
    </submittedName>
</protein>
<sequence length="96" mass="10405">MCEIVIIVVAAAYLLPGCTRTAGYGLSLSEIGSVFLGKQNAYPRRANNGRRAVRRVVEHQAKQICAAISVMLFGCTDPDHHLCTCRMTVIIGSARI</sequence>
<reference evidence="2" key="1">
    <citation type="submission" date="2011-01" db="EMBL/GenBank/DDBJ databases">
        <title>Complete sequence of chromosome of Acidobacterium sp. MP5ACTX9.</title>
        <authorList>
            <consortium name="US DOE Joint Genome Institute"/>
            <person name="Lucas S."/>
            <person name="Copeland A."/>
            <person name="Lapidus A."/>
            <person name="Cheng J.-F."/>
            <person name="Goodwin L."/>
            <person name="Pitluck S."/>
            <person name="Teshima H."/>
            <person name="Detter J.C."/>
            <person name="Han C."/>
            <person name="Tapia R."/>
            <person name="Land M."/>
            <person name="Hauser L."/>
            <person name="Kyrpides N."/>
            <person name="Ivanova N."/>
            <person name="Ovchinnikova G."/>
            <person name="Pagani I."/>
            <person name="Rawat S.R."/>
            <person name="Mannisto M."/>
            <person name="Haggblom M.M."/>
            <person name="Woyke T."/>
        </authorList>
    </citation>
    <scope>NUCLEOTIDE SEQUENCE [LARGE SCALE GENOMIC DNA]</scope>
    <source>
        <strain evidence="2">MP5ACTX9</strain>
    </source>
</reference>
<dbReference type="HOGENOM" id="CLU_2355772_0_0_0"/>
<dbReference type="PaxDb" id="1198114-AciX9_3122"/>
<dbReference type="KEGG" id="acm:AciX9_3122"/>
<dbReference type="AlphaFoldDB" id="E8X0V4"/>